<dbReference type="AlphaFoldDB" id="A0A1G2IV31"/>
<evidence type="ECO:0000313" key="4">
    <source>
        <dbReference type="Proteomes" id="UP000178650"/>
    </source>
</evidence>
<proteinExistence type="predicted"/>
<dbReference type="STRING" id="1802223.A2358_02805"/>
<name>A0A1G2IV31_9BACT</name>
<feature type="compositionally biased region" description="Polar residues" evidence="1">
    <location>
        <begin position="7"/>
        <end position="22"/>
    </location>
</feature>
<evidence type="ECO:0000259" key="2">
    <source>
        <dbReference type="Pfam" id="PF18903"/>
    </source>
</evidence>
<dbReference type="Proteomes" id="UP000178650">
    <property type="component" value="Unassembled WGS sequence"/>
</dbReference>
<evidence type="ECO:0000313" key="3">
    <source>
        <dbReference type="EMBL" id="OGZ78706.1"/>
    </source>
</evidence>
<reference evidence="3 4" key="1">
    <citation type="journal article" date="2016" name="Nat. Commun.">
        <title>Thousands of microbial genomes shed light on interconnected biogeochemical processes in an aquifer system.</title>
        <authorList>
            <person name="Anantharaman K."/>
            <person name="Brown C.T."/>
            <person name="Hug L.A."/>
            <person name="Sharon I."/>
            <person name="Castelle C.J."/>
            <person name="Probst A.J."/>
            <person name="Thomas B.C."/>
            <person name="Singh A."/>
            <person name="Wilkins M.J."/>
            <person name="Karaoz U."/>
            <person name="Brodie E.L."/>
            <person name="Williams K.H."/>
            <person name="Hubbard S.S."/>
            <person name="Banfield J.F."/>
        </authorList>
    </citation>
    <scope>NUCLEOTIDE SEQUENCE [LARGE SCALE GENOMIC DNA]</scope>
</reference>
<evidence type="ECO:0000256" key="1">
    <source>
        <dbReference type="SAM" id="MobiDB-lite"/>
    </source>
</evidence>
<sequence length="95" mass="10831">MTKKLSKNQLPKNKNATSDNGFLSTYDLGVSASLITAGFELFSLDRTNPRKIKFSFYLGAGIEKVVNDYWANKLEIKARAFFDNIKMLKNRIYSN</sequence>
<comment type="caution">
    <text evidence="3">The sequence shown here is derived from an EMBL/GenBank/DDBJ whole genome shotgun (WGS) entry which is preliminary data.</text>
</comment>
<organism evidence="3 4">
    <name type="scientific">Candidatus Staskawiczbacteria bacterium RIFOXYB1_FULL_37_44</name>
    <dbReference type="NCBI Taxonomy" id="1802223"/>
    <lineage>
        <taxon>Bacteria</taxon>
        <taxon>Candidatus Staskawicziibacteriota</taxon>
    </lineage>
</organism>
<feature type="region of interest" description="Disordered" evidence="1">
    <location>
        <begin position="1"/>
        <end position="22"/>
    </location>
</feature>
<feature type="domain" description="DUF5659" evidence="2">
    <location>
        <begin position="27"/>
        <end position="94"/>
    </location>
</feature>
<gene>
    <name evidence="3" type="ORF">A2358_02805</name>
</gene>
<dbReference type="Pfam" id="PF18903">
    <property type="entry name" value="DUF5659"/>
    <property type="match status" value="1"/>
</dbReference>
<dbReference type="EMBL" id="MHPJ01000015">
    <property type="protein sequence ID" value="OGZ78706.1"/>
    <property type="molecule type" value="Genomic_DNA"/>
</dbReference>
<dbReference type="InterPro" id="IPR043718">
    <property type="entry name" value="DUF5659"/>
</dbReference>
<protein>
    <recommendedName>
        <fullName evidence="2">DUF5659 domain-containing protein</fullName>
    </recommendedName>
</protein>
<accession>A0A1G2IV31</accession>